<evidence type="ECO:0000313" key="1">
    <source>
        <dbReference type="EMBL" id="CAE1317380.1"/>
    </source>
</evidence>
<organism evidence="1 2">
    <name type="scientific">Acanthosepion pharaonis</name>
    <name type="common">Pharaoh cuttlefish</name>
    <name type="synonym">Sepia pharaonis</name>
    <dbReference type="NCBI Taxonomy" id="158019"/>
    <lineage>
        <taxon>Eukaryota</taxon>
        <taxon>Metazoa</taxon>
        <taxon>Spiralia</taxon>
        <taxon>Lophotrochozoa</taxon>
        <taxon>Mollusca</taxon>
        <taxon>Cephalopoda</taxon>
        <taxon>Coleoidea</taxon>
        <taxon>Decapodiformes</taxon>
        <taxon>Sepiida</taxon>
        <taxon>Sepiina</taxon>
        <taxon>Sepiidae</taxon>
        <taxon>Acanthosepion</taxon>
    </lineage>
</organism>
<dbReference type="AlphaFoldDB" id="A0A812E956"/>
<accession>A0A812E956</accession>
<dbReference type="Proteomes" id="UP000597762">
    <property type="component" value="Unassembled WGS sequence"/>
</dbReference>
<comment type="caution">
    <text evidence="1">The sequence shown here is derived from an EMBL/GenBank/DDBJ whole genome shotgun (WGS) entry which is preliminary data.</text>
</comment>
<sequence length="362" mass="41139">MRDEDDVPHVLKLFTCDGIRRWSSGSLAVTNRVPRNDVAVVDVLQLTTACDRNGSDPAVCKWETEGIFHFILRRLGFLRASKAKDAGDGGMPLDYGVRRHAIFRLSSGRSPETRDDEAAMCLRGVDKRARPDETCYPRPPAYLFHLPIAEPSPGKMTGREAMVFQNNDAKNRIELRDEYDARGKRRQQQGRPLRHVHAARWRRWPNLRTSPDRSIDSSDGRYVQRVGTWSTRAVDPRLPEIPCSRGWLQAPIPIIGGSQEFQLCNITPPGTELWFPAGYPPGHGSVRRWIAGRHRLRSELRQYLIVFEPPTFALDRGKRACHTPSLQFVLRRSKNFTSNVAIRVAPTAPFDHYLAVDGDRQT</sequence>
<evidence type="ECO:0000313" key="2">
    <source>
        <dbReference type="Proteomes" id="UP000597762"/>
    </source>
</evidence>
<gene>
    <name evidence="1" type="ORF">SPHA_67943</name>
</gene>
<reference evidence="1" key="1">
    <citation type="submission" date="2021-01" db="EMBL/GenBank/DDBJ databases">
        <authorList>
            <person name="Li R."/>
            <person name="Bekaert M."/>
        </authorList>
    </citation>
    <scope>NUCLEOTIDE SEQUENCE</scope>
    <source>
        <strain evidence="1">Farmed</strain>
    </source>
</reference>
<protein>
    <submittedName>
        <fullName evidence="1">Uncharacterized protein</fullName>
    </submittedName>
</protein>
<proteinExistence type="predicted"/>
<keyword evidence="2" id="KW-1185">Reference proteome</keyword>
<dbReference type="EMBL" id="CAHIKZ030004929">
    <property type="protein sequence ID" value="CAE1317380.1"/>
    <property type="molecule type" value="Genomic_DNA"/>
</dbReference>
<dbReference type="OrthoDB" id="8300192at2759"/>
<name>A0A812E956_ACAPH</name>